<dbReference type="PANTHER" id="PTHR12801">
    <property type="entry name" value="RNA EXONUCLEASE REXO1 / RECO3 FAMILY MEMBER-RELATED"/>
    <property type="match status" value="1"/>
</dbReference>
<feature type="domain" description="Exonuclease" evidence="6">
    <location>
        <begin position="433"/>
        <end position="618"/>
    </location>
</feature>
<evidence type="ECO:0000259" key="6">
    <source>
        <dbReference type="SMART" id="SM00479"/>
    </source>
</evidence>
<name>A0A0D2DZW4_9EURO</name>
<gene>
    <name evidence="7" type="ORF">PV06_06668</name>
</gene>
<sequence>MFSALGLFKSVECPRRYDCSLPSCIFLHAVPRAASEARDAIISTQEYDPFSAGEVHSPPAKRRRLDSPGPRQDVEQPVKAAATRNVIDRPRSLSDGKHSTVPDEASYAKDSIKPRINSLQARPTSAIKQTPASVTRTVSPPPMKDVKTTVQKVAKQRPSKTESLMPRQVPAAPALLKTRLALLQKLHEQMKLQNSKLAALKDGRESLGLSDQELITFALDEEEAATKLGENIYKNALAQKVLRIKKLTTDEWVKIVGQWTGADSQKPSQVKEQNGPAIAISTGLATIDEQIAILKHLHTPLEGLEQFGYVTSKPTETDIAKTKAGTAATGGFETCDRCSTRFQVFLGRDQHGRLTSNGKCRYHWAKPFRTGGSKATRVVGQSEAAYPCCNKSQGSEGCSEAPTHVFNVKDPKRLASILQFEHTPTKSDVQRRRPVSFDCEMGYTTLGMEVIRLTAVAWPTNELLLDILVRPYGEILDLNTRFSGVTPHDFAATPSYHPASVDGVIASSEGKTHVLRKVDSPAAARELLFEHLSQETPLIGHSIENDLNVCRVIHPLVIDTVLLYPHPRGLPFRYGLRILSQKYLSRSIQTAGEAGHDSKEDAVATGDLVTNKVAEKWGNMRRQGWSFVDGMLTAPDETDVDGQIKNGI</sequence>
<protein>
    <recommendedName>
        <fullName evidence="6">Exonuclease domain-containing protein</fullName>
    </recommendedName>
</protein>
<evidence type="ECO:0000256" key="4">
    <source>
        <dbReference type="ARBA" id="ARBA00022839"/>
    </source>
</evidence>
<dbReference type="InterPro" id="IPR013520">
    <property type="entry name" value="Ribonucl_H"/>
</dbReference>
<dbReference type="OrthoDB" id="3996471at2759"/>
<dbReference type="EMBL" id="KN847337">
    <property type="protein sequence ID" value="KIW41074.1"/>
    <property type="molecule type" value="Genomic_DNA"/>
</dbReference>
<evidence type="ECO:0000256" key="2">
    <source>
        <dbReference type="ARBA" id="ARBA00022722"/>
    </source>
</evidence>
<dbReference type="GO" id="GO:0004527">
    <property type="term" value="F:exonuclease activity"/>
    <property type="evidence" value="ECO:0007669"/>
    <property type="project" value="UniProtKB-KW"/>
</dbReference>
<feature type="region of interest" description="Disordered" evidence="5">
    <location>
        <begin position="122"/>
        <end position="146"/>
    </location>
</feature>
<organism evidence="7 8">
    <name type="scientific">Exophiala oligosperma</name>
    <dbReference type="NCBI Taxonomy" id="215243"/>
    <lineage>
        <taxon>Eukaryota</taxon>
        <taxon>Fungi</taxon>
        <taxon>Dikarya</taxon>
        <taxon>Ascomycota</taxon>
        <taxon>Pezizomycotina</taxon>
        <taxon>Eurotiomycetes</taxon>
        <taxon>Chaetothyriomycetidae</taxon>
        <taxon>Chaetothyriales</taxon>
        <taxon>Herpotrichiellaceae</taxon>
        <taxon>Exophiala</taxon>
    </lineage>
</organism>
<evidence type="ECO:0000256" key="3">
    <source>
        <dbReference type="ARBA" id="ARBA00022801"/>
    </source>
</evidence>
<dbReference type="GO" id="GO:0003676">
    <property type="term" value="F:nucleic acid binding"/>
    <property type="evidence" value="ECO:0007669"/>
    <property type="project" value="InterPro"/>
</dbReference>
<comment type="similarity">
    <text evidence="1">Belongs to the REXO1/REXO3 family.</text>
</comment>
<dbReference type="GO" id="GO:0005634">
    <property type="term" value="C:nucleus"/>
    <property type="evidence" value="ECO:0007669"/>
    <property type="project" value="TreeGrafter"/>
</dbReference>
<dbReference type="VEuPathDB" id="FungiDB:PV06_06668"/>
<evidence type="ECO:0000256" key="1">
    <source>
        <dbReference type="ARBA" id="ARBA00006357"/>
    </source>
</evidence>
<dbReference type="SUPFAM" id="SSF53098">
    <property type="entry name" value="Ribonuclease H-like"/>
    <property type="match status" value="1"/>
</dbReference>
<feature type="compositionally biased region" description="Polar residues" evidence="5">
    <location>
        <begin position="122"/>
        <end position="138"/>
    </location>
</feature>
<evidence type="ECO:0000313" key="8">
    <source>
        <dbReference type="Proteomes" id="UP000053342"/>
    </source>
</evidence>
<dbReference type="InterPro" id="IPR034922">
    <property type="entry name" value="REX1-like_exo"/>
</dbReference>
<dbReference type="GeneID" id="27358742"/>
<dbReference type="InterPro" id="IPR047021">
    <property type="entry name" value="REXO1/3/4-like"/>
</dbReference>
<accession>A0A0D2DZW4</accession>
<reference evidence="7 8" key="1">
    <citation type="submission" date="2015-01" db="EMBL/GenBank/DDBJ databases">
        <title>The Genome Sequence of Exophiala oligosperma CBS72588.</title>
        <authorList>
            <consortium name="The Broad Institute Genomics Platform"/>
            <person name="Cuomo C."/>
            <person name="de Hoog S."/>
            <person name="Gorbushina A."/>
            <person name="Stielow B."/>
            <person name="Teixiera M."/>
            <person name="Abouelleil A."/>
            <person name="Chapman S.B."/>
            <person name="Priest M."/>
            <person name="Young S.K."/>
            <person name="Wortman J."/>
            <person name="Nusbaum C."/>
            <person name="Birren B."/>
        </authorList>
    </citation>
    <scope>NUCLEOTIDE SEQUENCE [LARGE SCALE GENOMIC DNA]</scope>
    <source>
        <strain evidence="7 8">CBS 72588</strain>
    </source>
</reference>
<evidence type="ECO:0000256" key="5">
    <source>
        <dbReference type="SAM" id="MobiDB-lite"/>
    </source>
</evidence>
<dbReference type="SMART" id="SM00479">
    <property type="entry name" value="EXOIII"/>
    <property type="match status" value="1"/>
</dbReference>
<dbReference type="InterPro" id="IPR012337">
    <property type="entry name" value="RNaseH-like_sf"/>
</dbReference>
<dbReference type="STRING" id="215243.A0A0D2DZW4"/>
<dbReference type="InterPro" id="IPR036397">
    <property type="entry name" value="RNaseH_sf"/>
</dbReference>
<keyword evidence="3" id="KW-0378">Hydrolase</keyword>
<dbReference type="Gene3D" id="3.30.420.10">
    <property type="entry name" value="Ribonuclease H-like superfamily/Ribonuclease H"/>
    <property type="match status" value="1"/>
</dbReference>
<dbReference type="RefSeq" id="XP_016261290.1">
    <property type="nucleotide sequence ID" value="XM_016407810.1"/>
</dbReference>
<dbReference type="AlphaFoldDB" id="A0A0D2DZW4"/>
<dbReference type="Proteomes" id="UP000053342">
    <property type="component" value="Unassembled WGS sequence"/>
</dbReference>
<proteinExistence type="inferred from homology"/>
<evidence type="ECO:0000313" key="7">
    <source>
        <dbReference type="EMBL" id="KIW41074.1"/>
    </source>
</evidence>
<dbReference type="CDD" id="cd06145">
    <property type="entry name" value="REX1_like"/>
    <property type="match status" value="1"/>
</dbReference>
<keyword evidence="2" id="KW-0540">Nuclease</keyword>
<keyword evidence="4" id="KW-0269">Exonuclease</keyword>
<keyword evidence="8" id="KW-1185">Reference proteome</keyword>
<feature type="region of interest" description="Disordered" evidence="5">
    <location>
        <begin position="49"/>
        <end position="106"/>
    </location>
</feature>
<dbReference type="PANTHER" id="PTHR12801:SF112">
    <property type="entry name" value="RNA EXONUCLEASE 3"/>
    <property type="match status" value="1"/>
</dbReference>
<feature type="compositionally biased region" description="Basic and acidic residues" evidence="5">
    <location>
        <begin position="86"/>
        <end position="106"/>
    </location>
</feature>
<dbReference type="HOGENOM" id="CLU_022453_4_0_1"/>